<accession>A0A1B3SLF1</accession>
<organism evidence="2 3">
    <name type="scientific">Spiroplasma helicoides</name>
    <dbReference type="NCBI Taxonomy" id="216938"/>
    <lineage>
        <taxon>Bacteria</taxon>
        <taxon>Bacillati</taxon>
        <taxon>Mycoplasmatota</taxon>
        <taxon>Mollicutes</taxon>
        <taxon>Entomoplasmatales</taxon>
        <taxon>Spiroplasmataceae</taxon>
        <taxon>Spiroplasma</taxon>
    </lineage>
</organism>
<feature type="transmembrane region" description="Helical" evidence="1">
    <location>
        <begin position="74"/>
        <end position="98"/>
    </location>
</feature>
<keyword evidence="1" id="KW-0812">Transmembrane</keyword>
<dbReference type="KEGG" id="shj:SHELI_v1c07980"/>
<protein>
    <submittedName>
        <fullName evidence="2">Uncharacterized protein</fullName>
    </submittedName>
</protein>
<keyword evidence="1" id="KW-0472">Membrane</keyword>
<evidence type="ECO:0000256" key="1">
    <source>
        <dbReference type="SAM" id="Phobius"/>
    </source>
</evidence>
<keyword evidence="3" id="KW-1185">Reference proteome</keyword>
<keyword evidence="1" id="KW-1133">Transmembrane helix</keyword>
<sequence length="101" mass="11594">MKEKKKKIKGENKFGVFNGIVINSETLGNEQEFKIEEYKDDSLTITELKTDDSQTDANVIVSEKQIKPKRKINLIIYKIIASLVILLIIISIIVYLILKLK</sequence>
<name>A0A1B3SLF1_9MOLU</name>
<evidence type="ECO:0000313" key="3">
    <source>
        <dbReference type="Proteomes" id="UP000094378"/>
    </source>
</evidence>
<proteinExistence type="predicted"/>
<dbReference type="EMBL" id="CP017015">
    <property type="protein sequence ID" value="AOG60747.1"/>
    <property type="molecule type" value="Genomic_DNA"/>
</dbReference>
<dbReference type="RefSeq" id="WP_198146090.1">
    <property type="nucleotide sequence ID" value="NZ_CP017015.1"/>
</dbReference>
<evidence type="ECO:0000313" key="2">
    <source>
        <dbReference type="EMBL" id="AOG60747.1"/>
    </source>
</evidence>
<dbReference type="Proteomes" id="UP000094378">
    <property type="component" value="Chromosome"/>
</dbReference>
<dbReference type="AlphaFoldDB" id="A0A1B3SLF1"/>
<reference evidence="2 3" key="1">
    <citation type="submission" date="2016-08" db="EMBL/GenBank/DDBJ databases">
        <title>Complete genome sequence of Spiroplasma helicoides TABS-2 (DSM 22551).</title>
        <authorList>
            <person name="Shen W.-Y."/>
            <person name="Lo W.-S."/>
            <person name="Lai Y.-C."/>
            <person name="Kuo C.-H."/>
        </authorList>
    </citation>
    <scope>NUCLEOTIDE SEQUENCE [LARGE SCALE GENOMIC DNA]</scope>
    <source>
        <strain evidence="2 3">TABS-2</strain>
    </source>
</reference>
<gene>
    <name evidence="2" type="ORF">SHELI_v1c07980</name>
</gene>
<dbReference type="STRING" id="216938.SHELI_v1c07980"/>